<dbReference type="EMBL" id="UZAH01025533">
    <property type="protein sequence ID" value="VDO65712.1"/>
    <property type="molecule type" value="Genomic_DNA"/>
</dbReference>
<dbReference type="Proteomes" id="UP000050761">
    <property type="component" value="Unassembled WGS sequence"/>
</dbReference>
<evidence type="ECO:0000313" key="4">
    <source>
        <dbReference type="WBParaSite" id="HPBE_0000575101-mRNA-1"/>
    </source>
</evidence>
<reference evidence="2 3" key="1">
    <citation type="submission" date="2018-11" db="EMBL/GenBank/DDBJ databases">
        <authorList>
            <consortium name="Pathogen Informatics"/>
        </authorList>
    </citation>
    <scope>NUCLEOTIDE SEQUENCE [LARGE SCALE GENOMIC DNA]</scope>
</reference>
<keyword evidence="1" id="KW-0812">Transmembrane</keyword>
<keyword evidence="1" id="KW-1133">Transmembrane helix</keyword>
<sequence>MVKRNCLKLDKLWHRLNGRPGLANRTAEFNNYGCRAVDREAPRGSSSRRGSARVSDEYKDRRTIVIVAVVRFFATFARVFAAPGFFVARPGGRSSNDHRHEIVVVVGARGDLSPLVVRRSRQESASGRRPRRRYNRIFVANSRRRRRQRRRIAETSSTNSPHLLMKALALARRRDDDASAMPFQPEYGVFLSAKSVLSAIYRGNTRRPATHVGWGPPLRRRGVTGVF</sequence>
<accession>A0A3P8B1J5</accession>
<dbReference type="AlphaFoldDB" id="A0A3P8B1J5"/>
<gene>
    <name evidence="2" type="ORF">HPBE_LOCUS5752</name>
</gene>
<evidence type="ECO:0000256" key="1">
    <source>
        <dbReference type="SAM" id="Phobius"/>
    </source>
</evidence>
<proteinExistence type="predicted"/>
<dbReference type="WBParaSite" id="HPBE_0000575101-mRNA-1">
    <property type="protein sequence ID" value="HPBE_0000575101-mRNA-1"/>
    <property type="gene ID" value="HPBE_0000575101"/>
</dbReference>
<keyword evidence="3" id="KW-1185">Reference proteome</keyword>
<evidence type="ECO:0000313" key="3">
    <source>
        <dbReference type="Proteomes" id="UP000050761"/>
    </source>
</evidence>
<keyword evidence="1" id="KW-0472">Membrane</keyword>
<protein>
    <submittedName>
        <fullName evidence="2 4">Uncharacterized protein</fullName>
    </submittedName>
</protein>
<reference evidence="4" key="2">
    <citation type="submission" date="2019-09" db="UniProtKB">
        <authorList>
            <consortium name="WormBaseParasite"/>
        </authorList>
    </citation>
    <scope>IDENTIFICATION</scope>
</reference>
<name>A0A3P8B1J5_HELPZ</name>
<evidence type="ECO:0000313" key="2">
    <source>
        <dbReference type="EMBL" id="VDO65712.1"/>
    </source>
</evidence>
<feature type="transmembrane region" description="Helical" evidence="1">
    <location>
        <begin position="63"/>
        <end position="86"/>
    </location>
</feature>
<organism evidence="2">
    <name type="scientific">Heligmosomoides polygyrus</name>
    <name type="common">Parasitic roundworm</name>
    <dbReference type="NCBI Taxonomy" id="6339"/>
    <lineage>
        <taxon>Eukaryota</taxon>
        <taxon>Metazoa</taxon>
        <taxon>Ecdysozoa</taxon>
        <taxon>Nematoda</taxon>
        <taxon>Chromadorea</taxon>
        <taxon>Rhabditida</taxon>
        <taxon>Rhabditina</taxon>
        <taxon>Rhabditomorpha</taxon>
        <taxon>Strongyloidea</taxon>
        <taxon>Heligmosomidae</taxon>
        <taxon>Heligmosomoides</taxon>
    </lineage>
</organism>